<dbReference type="EMBL" id="CM018048">
    <property type="protein sequence ID" value="KAA8521058.1"/>
    <property type="molecule type" value="Genomic_DNA"/>
</dbReference>
<keyword evidence="2" id="KW-0677">Repeat</keyword>
<comment type="similarity">
    <text evidence="1">Belongs to the PPR family. P subfamily.</text>
</comment>
<dbReference type="Pfam" id="PF13812">
    <property type="entry name" value="PPR_3"/>
    <property type="match status" value="1"/>
</dbReference>
<organism evidence="5 6">
    <name type="scientific">Nyssa sinensis</name>
    <dbReference type="NCBI Taxonomy" id="561372"/>
    <lineage>
        <taxon>Eukaryota</taxon>
        <taxon>Viridiplantae</taxon>
        <taxon>Streptophyta</taxon>
        <taxon>Embryophyta</taxon>
        <taxon>Tracheophyta</taxon>
        <taxon>Spermatophyta</taxon>
        <taxon>Magnoliopsida</taxon>
        <taxon>eudicotyledons</taxon>
        <taxon>Gunneridae</taxon>
        <taxon>Pentapetalae</taxon>
        <taxon>asterids</taxon>
        <taxon>Cornales</taxon>
        <taxon>Nyssaceae</taxon>
        <taxon>Nyssa</taxon>
    </lineage>
</organism>
<dbReference type="PROSITE" id="PS51375">
    <property type="entry name" value="PPR"/>
    <property type="match status" value="4"/>
</dbReference>
<protein>
    <recommendedName>
        <fullName evidence="7">Pentacotripeptide-repeat region of PRORP domain-containing protein</fullName>
    </recommendedName>
</protein>
<keyword evidence="6" id="KW-1185">Reference proteome</keyword>
<evidence type="ECO:0000256" key="2">
    <source>
        <dbReference type="ARBA" id="ARBA00022737"/>
    </source>
</evidence>
<feature type="repeat" description="PPR" evidence="3">
    <location>
        <begin position="279"/>
        <end position="313"/>
    </location>
</feature>
<feature type="region of interest" description="Disordered" evidence="4">
    <location>
        <begin position="1"/>
        <end position="22"/>
    </location>
</feature>
<feature type="repeat" description="PPR" evidence="3">
    <location>
        <begin position="384"/>
        <end position="418"/>
    </location>
</feature>
<evidence type="ECO:0008006" key="7">
    <source>
        <dbReference type="Google" id="ProtNLM"/>
    </source>
</evidence>
<dbReference type="Pfam" id="PF01535">
    <property type="entry name" value="PPR"/>
    <property type="match status" value="2"/>
</dbReference>
<dbReference type="Pfam" id="PF13041">
    <property type="entry name" value="PPR_2"/>
    <property type="match status" value="1"/>
</dbReference>
<dbReference type="Gene3D" id="1.25.40.10">
    <property type="entry name" value="Tetratricopeptide repeat domain"/>
    <property type="match status" value="3"/>
</dbReference>
<feature type="compositionally biased region" description="Low complexity" evidence="4">
    <location>
        <begin position="61"/>
        <end position="70"/>
    </location>
</feature>
<accession>A0A5J4ZTR6</accession>
<evidence type="ECO:0000256" key="3">
    <source>
        <dbReference type="PROSITE-ProRule" id="PRU00708"/>
    </source>
</evidence>
<dbReference type="OrthoDB" id="1911504at2759"/>
<sequence>MISRKKNSYSNRSKPSQPRKGFNSVLSLKWRPWLKTLATAQVFPSNTHLRSSLHHTHSHNNHYNNSQHTSKPQMCLQEQESSVTYLASVSPHDVDTALSSSGIQPLPEIVEEVLKLLYGAPSAAVKFFRWAGLNQKHSAFAWNLMVDLLGKNRMFEPMWDAIRSMKQEGVLSMATFVSAFGSYCVAHRFNEAIKTFDVMDRYGIQPDVVAVNSLLSAICREDNQTSTALDFFERIKTMIPPDADSFAILLEGWEKEGNVAKAKKTFGEMVIRVGWSPQYMSAYDAFLTTLVRGGQADEAIKFLQVMKGKNCLPGLKFFSNALDILINLNDSAHAVPLWDIMVGSGLMPNLIMFNAIIGLLCNNNDIDNAFRFLDEMVFYGAFPDSLTYNMIFQCLIKNKKVREAGKFFYEMIKNEWPPTHSNCAAAIEMLFDRDDPETAIDIWDYMNKNRLLPLDESANALLIGLCNLVRLSELKRFAENMLDRRINISDSTMAKLKNAFYKKGGTARDAYDHLSRKRKSS</sequence>
<reference evidence="5 6" key="1">
    <citation type="submission" date="2019-09" db="EMBL/GenBank/DDBJ databases">
        <title>A chromosome-level genome assembly of the Chinese tupelo Nyssa sinensis.</title>
        <authorList>
            <person name="Yang X."/>
            <person name="Kang M."/>
            <person name="Yang Y."/>
            <person name="Xiong H."/>
            <person name="Wang M."/>
            <person name="Zhang Z."/>
            <person name="Wang Z."/>
            <person name="Wu H."/>
            <person name="Ma T."/>
            <person name="Liu J."/>
            <person name="Xi Z."/>
        </authorList>
    </citation>
    <scope>NUCLEOTIDE SEQUENCE [LARGE SCALE GENOMIC DNA]</scope>
    <source>
        <strain evidence="5">J267</strain>
        <tissue evidence="5">Leaf</tissue>
    </source>
</reference>
<dbReference type="InterPro" id="IPR011990">
    <property type="entry name" value="TPR-like_helical_dom_sf"/>
</dbReference>
<proteinExistence type="inferred from homology"/>
<feature type="repeat" description="PPR" evidence="3">
    <location>
        <begin position="349"/>
        <end position="383"/>
    </location>
</feature>
<dbReference type="InterPro" id="IPR051240">
    <property type="entry name" value="Mito_RNA-Proc/Resp"/>
</dbReference>
<gene>
    <name evidence="5" type="ORF">F0562_011789</name>
</gene>
<evidence type="ECO:0000313" key="6">
    <source>
        <dbReference type="Proteomes" id="UP000325577"/>
    </source>
</evidence>
<feature type="region of interest" description="Disordered" evidence="4">
    <location>
        <begin position="51"/>
        <end position="74"/>
    </location>
</feature>
<dbReference type="InterPro" id="IPR002885">
    <property type="entry name" value="PPR_rpt"/>
</dbReference>
<dbReference type="NCBIfam" id="TIGR00756">
    <property type="entry name" value="PPR"/>
    <property type="match status" value="3"/>
</dbReference>
<feature type="compositionally biased region" description="Basic residues" evidence="4">
    <location>
        <begin position="51"/>
        <end position="60"/>
    </location>
</feature>
<dbReference type="AlphaFoldDB" id="A0A5J4ZTR6"/>
<evidence type="ECO:0000256" key="1">
    <source>
        <dbReference type="ARBA" id="ARBA00007626"/>
    </source>
</evidence>
<dbReference type="Proteomes" id="UP000325577">
    <property type="component" value="Linkage Group LG5"/>
</dbReference>
<feature type="repeat" description="PPR" evidence="3">
    <location>
        <begin position="172"/>
        <end position="206"/>
    </location>
</feature>
<dbReference type="PANTHER" id="PTHR47933">
    <property type="entry name" value="PENTATRICOPEPTIDE REPEAT-CONTAINING PROTEIN 1, MITOCHONDRIAL"/>
    <property type="match status" value="1"/>
</dbReference>
<evidence type="ECO:0000256" key="4">
    <source>
        <dbReference type="SAM" id="MobiDB-lite"/>
    </source>
</evidence>
<name>A0A5J4ZTR6_9ASTE</name>
<dbReference type="PANTHER" id="PTHR47933:SF14">
    <property type="entry name" value="PENTATRICOPEPTIDE REPEAT (PPR) SUPERFAMILY PROTEIN"/>
    <property type="match status" value="1"/>
</dbReference>
<dbReference type="GO" id="GO:0003729">
    <property type="term" value="F:mRNA binding"/>
    <property type="evidence" value="ECO:0007669"/>
    <property type="project" value="TreeGrafter"/>
</dbReference>
<evidence type="ECO:0000313" key="5">
    <source>
        <dbReference type="EMBL" id="KAA8521058.1"/>
    </source>
</evidence>